<dbReference type="InterPro" id="IPR051398">
    <property type="entry name" value="Polysacch_Deacetylase"/>
</dbReference>
<dbReference type="PANTHER" id="PTHR34216:SF3">
    <property type="entry name" value="POLY-BETA-1,6-N-ACETYL-D-GLUCOSAMINE N-DEACETYLASE"/>
    <property type="match status" value="1"/>
</dbReference>
<accession>A0ABY4CLL7</accession>
<dbReference type="Pfam" id="PF01522">
    <property type="entry name" value="Polysacc_deac_1"/>
    <property type="match status" value="2"/>
</dbReference>
<sequence length="324" mass="38340">MLTIVMYHYVRELKQSRYPEIKGLELQLFKEQIEYILKHYTVVTMEEVIAAVSDPQMKLPSNALLLTFDDGYMDHYQYVFPILNEKKIQGSFFPPAKVVTEHQVLDVNKIHYILASVLDKTKLAEQILRKIEPYRLEYELLSDNEYIKNYAIANRFDTKEVVFIKRMLQKGLPENLRNIITDELFKTFVYEDELTFSKELYMNLDQIQCMKRNGMFIGSHSYDHYWLDTLSCEEQKQEIDLSMEFLRQIGCDMDNWVMCYPYGAYNESLLQLLKERGCKVGLTTLVAIADLNKDHPLTLPRLDTNDLPKDRNGEMNVWTRKVFF</sequence>
<evidence type="ECO:0000313" key="4">
    <source>
        <dbReference type="EMBL" id="UOF91397.1"/>
    </source>
</evidence>
<feature type="domain" description="NodB homology" evidence="3">
    <location>
        <begin position="62"/>
        <end position="324"/>
    </location>
</feature>
<name>A0ABY4CLL7_9BACL</name>
<dbReference type="CDD" id="cd10971">
    <property type="entry name" value="CE4_DAC_u2_5s"/>
    <property type="match status" value="1"/>
</dbReference>
<evidence type="ECO:0000256" key="1">
    <source>
        <dbReference type="ARBA" id="ARBA00004613"/>
    </source>
</evidence>
<dbReference type="EMBL" id="CP089291">
    <property type="protein sequence ID" value="UOF91397.1"/>
    <property type="molecule type" value="Genomic_DNA"/>
</dbReference>
<protein>
    <submittedName>
        <fullName evidence="4">Polysaccharide deacetylase family protein</fullName>
    </submittedName>
</protein>
<dbReference type="PROSITE" id="PS51677">
    <property type="entry name" value="NODB"/>
    <property type="match status" value="1"/>
</dbReference>
<keyword evidence="5" id="KW-1185">Reference proteome</keyword>
<reference evidence="4" key="1">
    <citation type="submission" date="2021-12" db="EMBL/GenBank/DDBJ databases">
        <title>Alicyclobacillaceae gen. nov., sp. nov., isolated from chalcocite enrichment system.</title>
        <authorList>
            <person name="Jiang Z."/>
        </authorList>
    </citation>
    <scope>NUCLEOTIDE SEQUENCE</scope>
    <source>
        <strain evidence="4">MYW30-H2</strain>
    </source>
</reference>
<evidence type="ECO:0000259" key="3">
    <source>
        <dbReference type="PROSITE" id="PS51677"/>
    </source>
</evidence>
<dbReference type="SUPFAM" id="SSF88713">
    <property type="entry name" value="Glycoside hydrolase/deacetylase"/>
    <property type="match status" value="1"/>
</dbReference>
<evidence type="ECO:0000256" key="2">
    <source>
        <dbReference type="ARBA" id="ARBA00022729"/>
    </source>
</evidence>
<organism evidence="4 5">
    <name type="scientific">Fodinisporobacter ferrooxydans</name>
    <dbReference type="NCBI Taxonomy" id="2901836"/>
    <lineage>
        <taxon>Bacteria</taxon>
        <taxon>Bacillati</taxon>
        <taxon>Bacillota</taxon>
        <taxon>Bacilli</taxon>
        <taxon>Bacillales</taxon>
        <taxon>Alicyclobacillaceae</taxon>
        <taxon>Fodinisporobacter</taxon>
    </lineage>
</organism>
<proteinExistence type="predicted"/>
<keyword evidence="2" id="KW-0732">Signal</keyword>
<dbReference type="PANTHER" id="PTHR34216">
    <property type="match status" value="1"/>
</dbReference>
<dbReference type="Proteomes" id="UP000830167">
    <property type="component" value="Chromosome"/>
</dbReference>
<evidence type="ECO:0000313" key="5">
    <source>
        <dbReference type="Proteomes" id="UP000830167"/>
    </source>
</evidence>
<gene>
    <name evidence="4" type="ORF">LSG31_03850</name>
</gene>
<dbReference type="InterPro" id="IPR011330">
    <property type="entry name" value="Glyco_hydro/deAcase_b/a-brl"/>
</dbReference>
<dbReference type="RefSeq" id="WP_347438089.1">
    <property type="nucleotide sequence ID" value="NZ_CP089291.1"/>
</dbReference>
<dbReference type="Gene3D" id="3.20.20.370">
    <property type="entry name" value="Glycoside hydrolase/deacetylase"/>
    <property type="match status" value="1"/>
</dbReference>
<dbReference type="InterPro" id="IPR002509">
    <property type="entry name" value="NODB_dom"/>
</dbReference>
<comment type="subcellular location">
    <subcellularLocation>
        <location evidence="1">Secreted</location>
    </subcellularLocation>
</comment>